<name>A0ABR2CGH3_9ROSI</name>
<dbReference type="EMBL" id="JBBPBM010000052">
    <property type="protein sequence ID" value="KAK8518604.1"/>
    <property type="molecule type" value="Genomic_DNA"/>
</dbReference>
<sequence length="77" mass="8382">MGTGSDEGSSVSDVKSSRSEKKKKSKKQRMERDIESGNAEKEACLETDSSREDVDLGTEHGKKKMKGSSCIGEKRGD</sequence>
<feature type="compositionally biased region" description="Basic and acidic residues" evidence="1">
    <location>
        <begin position="28"/>
        <end position="60"/>
    </location>
</feature>
<feature type="compositionally biased region" description="Low complexity" evidence="1">
    <location>
        <begin position="1"/>
        <end position="14"/>
    </location>
</feature>
<protein>
    <submittedName>
        <fullName evidence="2">Uncharacterized protein</fullName>
    </submittedName>
</protein>
<comment type="caution">
    <text evidence="2">The sequence shown here is derived from an EMBL/GenBank/DDBJ whole genome shotgun (WGS) entry which is preliminary data.</text>
</comment>
<gene>
    <name evidence="2" type="ORF">V6N12_011854</name>
</gene>
<evidence type="ECO:0000313" key="3">
    <source>
        <dbReference type="Proteomes" id="UP001472677"/>
    </source>
</evidence>
<reference evidence="2 3" key="1">
    <citation type="journal article" date="2024" name="G3 (Bethesda)">
        <title>Genome assembly of Hibiscus sabdariffa L. provides insights into metabolisms of medicinal natural products.</title>
        <authorList>
            <person name="Kim T."/>
        </authorList>
    </citation>
    <scope>NUCLEOTIDE SEQUENCE [LARGE SCALE GENOMIC DNA]</scope>
    <source>
        <strain evidence="2">TK-2024</strain>
        <tissue evidence="2">Old leaves</tissue>
    </source>
</reference>
<proteinExistence type="predicted"/>
<organism evidence="2 3">
    <name type="scientific">Hibiscus sabdariffa</name>
    <name type="common">roselle</name>
    <dbReference type="NCBI Taxonomy" id="183260"/>
    <lineage>
        <taxon>Eukaryota</taxon>
        <taxon>Viridiplantae</taxon>
        <taxon>Streptophyta</taxon>
        <taxon>Embryophyta</taxon>
        <taxon>Tracheophyta</taxon>
        <taxon>Spermatophyta</taxon>
        <taxon>Magnoliopsida</taxon>
        <taxon>eudicotyledons</taxon>
        <taxon>Gunneridae</taxon>
        <taxon>Pentapetalae</taxon>
        <taxon>rosids</taxon>
        <taxon>malvids</taxon>
        <taxon>Malvales</taxon>
        <taxon>Malvaceae</taxon>
        <taxon>Malvoideae</taxon>
        <taxon>Hibiscus</taxon>
    </lineage>
</organism>
<accession>A0ABR2CGH3</accession>
<feature type="region of interest" description="Disordered" evidence="1">
    <location>
        <begin position="1"/>
        <end position="77"/>
    </location>
</feature>
<dbReference type="Proteomes" id="UP001472677">
    <property type="component" value="Unassembled WGS sequence"/>
</dbReference>
<keyword evidence="3" id="KW-1185">Reference proteome</keyword>
<evidence type="ECO:0000256" key="1">
    <source>
        <dbReference type="SAM" id="MobiDB-lite"/>
    </source>
</evidence>
<evidence type="ECO:0000313" key="2">
    <source>
        <dbReference type="EMBL" id="KAK8518604.1"/>
    </source>
</evidence>